<dbReference type="Pfam" id="PF02653">
    <property type="entry name" value="BPD_transp_2"/>
    <property type="match status" value="1"/>
</dbReference>
<comment type="function">
    <text evidence="9">Part of the binding-protein-dependent transport system for D-xylose. Probably responsible for the translocation of the substrate across the membrane.</text>
</comment>
<keyword evidence="5" id="KW-0762">Sugar transport</keyword>
<dbReference type="GO" id="GO:0022857">
    <property type="term" value="F:transmembrane transporter activity"/>
    <property type="evidence" value="ECO:0007669"/>
    <property type="project" value="InterPro"/>
</dbReference>
<feature type="transmembrane region" description="Helical" evidence="11">
    <location>
        <begin position="101"/>
        <end position="119"/>
    </location>
</feature>
<evidence type="ECO:0000256" key="5">
    <source>
        <dbReference type="ARBA" id="ARBA00022597"/>
    </source>
</evidence>
<dbReference type="AlphaFoldDB" id="A0A852TV70"/>
<evidence type="ECO:0000256" key="11">
    <source>
        <dbReference type="SAM" id="Phobius"/>
    </source>
</evidence>
<dbReference type="EMBL" id="JACCCC010000001">
    <property type="protein sequence ID" value="NYE46772.1"/>
    <property type="molecule type" value="Genomic_DNA"/>
</dbReference>
<evidence type="ECO:0000256" key="6">
    <source>
        <dbReference type="ARBA" id="ARBA00022692"/>
    </source>
</evidence>
<keyword evidence="4" id="KW-0997">Cell inner membrane</keyword>
<feature type="transmembrane region" description="Helical" evidence="11">
    <location>
        <begin position="42"/>
        <end position="62"/>
    </location>
</feature>
<evidence type="ECO:0000256" key="9">
    <source>
        <dbReference type="ARBA" id="ARBA00035611"/>
    </source>
</evidence>
<dbReference type="RefSeq" id="WP_179642824.1">
    <property type="nucleotide sequence ID" value="NZ_BAAAYY010000033.1"/>
</dbReference>
<keyword evidence="3" id="KW-1003">Cell membrane</keyword>
<keyword evidence="2" id="KW-0813">Transport</keyword>
<feature type="transmembrane region" description="Helical" evidence="11">
    <location>
        <begin position="257"/>
        <end position="275"/>
    </location>
</feature>
<protein>
    <recommendedName>
        <fullName evidence="10">Xylose transport system permease protein XylH</fullName>
    </recommendedName>
</protein>
<evidence type="ECO:0000256" key="1">
    <source>
        <dbReference type="ARBA" id="ARBA00004651"/>
    </source>
</evidence>
<organism evidence="12 13">
    <name type="scientific">Spinactinospora alkalitolerans</name>
    <dbReference type="NCBI Taxonomy" id="687207"/>
    <lineage>
        <taxon>Bacteria</taxon>
        <taxon>Bacillati</taxon>
        <taxon>Actinomycetota</taxon>
        <taxon>Actinomycetes</taxon>
        <taxon>Streptosporangiales</taxon>
        <taxon>Nocardiopsidaceae</taxon>
        <taxon>Spinactinospora</taxon>
    </lineage>
</organism>
<feature type="transmembrane region" description="Helical" evidence="11">
    <location>
        <begin position="303"/>
        <end position="328"/>
    </location>
</feature>
<name>A0A852TV70_9ACTN</name>
<evidence type="ECO:0000313" key="12">
    <source>
        <dbReference type="EMBL" id="NYE46772.1"/>
    </source>
</evidence>
<feature type="transmembrane region" description="Helical" evidence="11">
    <location>
        <begin position="233"/>
        <end position="251"/>
    </location>
</feature>
<keyword evidence="7 11" id="KW-1133">Transmembrane helix</keyword>
<keyword evidence="13" id="KW-1185">Reference proteome</keyword>
<feature type="transmembrane region" description="Helical" evidence="11">
    <location>
        <begin position="340"/>
        <end position="357"/>
    </location>
</feature>
<sequence length="416" mass="42744">MAQQTPVANTAEGTRDPRLVVDTASPSGLLSGAVRRIRGGELGSLPVILGLIVIGVVFQSLNANFLTPQNLSNLAVQMVAVGLMSSGVIMVLLLGEIDLSVGSVAGVSGVVLAVCAVRYGLPEIVAIIAAVLTGLVIGTLHGTVFAKVGVPAFVVTLAGLIGWQGAQIYLLGSNGTINIGYDGAIAYLTQTYFVPVVGWAIGIAAVGLYFGSTFLGERRRIAAGLPAKSTAEVVVRTVLLAIPVFGAIAVFNQYKGVPLAFLIFVGFVVAFDLMLRKTRYGRMVFAVGGSAEAARRAGINVDLIRISVFALASALSAVGGILMVSRGFAVSQSSGGGDELMMAIAAAVIGGTSLFGGRGNAYSALLGGLVLYAIASGLFLLQMDSSVRFMITAAVLLIAVVLDSLSRRSRKTHARG</sequence>
<evidence type="ECO:0000256" key="8">
    <source>
        <dbReference type="ARBA" id="ARBA00023136"/>
    </source>
</evidence>
<feature type="transmembrane region" description="Helical" evidence="11">
    <location>
        <begin position="192"/>
        <end position="212"/>
    </location>
</feature>
<comment type="subcellular location">
    <subcellularLocation>
        <location evidence="1">Cell membrane</location>
        <topology evidence="1">Multi-pass membrane protein</topology>
    </subcellularLocation>
</comment>
<feature type="transmembrane region" description="Helical" evidence="11">
    <location>
        <begin position="387"/>
        <end position="405"/>
    </location>
</feature>
<gene>
    <name evidence="12" type="ORF">HDA32_001892</name>
</gene>
<dbReference type="InterPro" id="IPR001851">
    <property type="entry name" value="ABC_transp_permease"/>
</dbReference>
<comment type="caution">
    <text evidence="12">The sequence shown here is derived from an EMBL/GenBank/DDBJ whole genome shotgun (WGS) entry which is preliminary data.</text>
</comment>
<dbReference type="Proteomes" id="UP000589036">
    <property type="component" value="Unassembled WGS sequence"/>
</dbReference>
<proteinExistence type="predicted"/>
<evidence type="ECO:0000313" key="13">
    <source>
        <dbReference type="Proteomes" id="UP000589036"/>
    </source>
</evidence>
<dbReference type="PANTHER" id="PTHR32196:SF32">
    <property type="entry name" value="XYLOSE TRANSPORT SYSTEM PERMEASE PROTEIN XYLH"/>
    <property type="match status" value="1"/>
</dbReference>
<evidence type="ECO:0000256" key="3">
    <source>
        <dbReference type="ARBA" id="ARBA00022475"/>
    </source>
</evidence>
<feature type="transmembrane region" description="Helical" evidence="11">
    <location>
        <begin position="152"/>
        <end position="172"/>
    </location>
</feature>
<dbReference type="GO" id="GO:0005886">
    <property type="term" value="C:plasma membrane"/>
    <property type="evidence" value="ECO:0007669"/>
    <property type="project" value="UniProtKB-SubCell"/>
</dbReference>
<evidence type="ECO:0000256" key="2">
    <source>
        <dbReference type="ARBA" id="ARBA00022448"/>
    </source>
</evidence>
<evidence type="ECO:0000256" key="7">
    <source>
        <dbReference type="ARBA" id="ARBA00022989"/>
    </source>
</evidence>
<reference evidence="12 13" key="1">
    <citation type="submission" date="2020-07" db="EMBL/GenBank/DDBJ databases">
        <title>Sequencing the genomes of 1000 actinobacteria strains.</title>
        <authorList>
            <person name="Klenk H.-P."/>
        </authorList>
    </citation>
    <scope>NUCLEOTIDE SEQUENCE [LARGE SCALE GENOMIC DNA]</scope>
    <source>
        <strain evidence="12 13">CXB654</strain>
    </source>
</reference>
<feature type="transmembrane region" description="Helical" evidence="11">
    <location>
        <begin position="125"/>
        <end position="145"/>
    </location>
</feature>
<evidence type="ECO:0000256" key="10">
    <source>
        <dbReference type="ARBA" id="ARBA00035686"/>
    </source>
</evidence>
<feature type="transmembrane region" description="Helical" evidence="11">
    <location>
        <begin position="364"/>
        <end position="381"/>
    </location>
</feature>
<keyword evidence="8 11" id="KW-0472">Membrane</keyword>
<dbReference type="PANTHER" id="PTHR32196">
    <property type="entry name" value="ABC TRANSPORTER PERMEASE PROTEIN YPHD-RELATED-RELATED"/>
    <property type="match status" value="1"/>
</dbReference>
<feature type="transmembrane region" description="Helical" evidence="11">
    <location>
        <begin position="74"/>
        <end position="94"/>
    </location>
</feature>
<keyword evidence="6 11" id="KW-0812">Transmembrane</keyword>
<dbReference type="CDD" id="cd06579">
    <property type="entry name" value="TM_PBP1_transp_AraH_like"/>
    <property type="match status" value="1"/>
</dbReference>
<evidence type="ECO:0000256" key="4">
    <source>
        <dbReference type="ARBA" id="ARBA00022519"/>
    </source>
</evidence>
<accession>A0A852TV70</accession>